<dbReference type="SMART" id="SM00116">
    <property type="entry name" value="CBS"/>
    <property type="match status" value="2"/>
</dbReference>
<proteinExistence type="predicted"/>
<dbReference type="EMBL" id="SSMC01000003">
    <property type="protein sequence ID" value="THD66364.1"/>
    <property type="molecule type" value="Genomic_DNA"/>
</dbReference>
<dbReference type="Proteomes" id="UP000305939">
    <property type="component" value="Unassembled WGS sequence"/>
</dbReference>
<dbReference type="Gene3D" id="3.10.580.10">
    <property type="entry name" value="CBS-domain"/>
    <property type="match status" value="1"/>
</dbReference>
<dbReference type="SUPFAM" id="SSF55931">
    <property type="entry name" value="Glutamine synthetase/guanido kinase"/>
    <property type="match status" value="1"/>
</dbReference>
<dbReference type="GO" id="GO:0016879">
    <property type="term" value="F:ligase activity, forming carbon-nitrogen bonds"/>
    <property type="evidence" value="ECO:0007669"/>
    <property type="project" value="TreeGrafter"/>
</dbReference>
<dbReference type="RefSeq" id="WP_136336436.1">
    <property type="nucleotide sequence ID" value="NZ_QXMP01000006.1"/>
</dbReference>
<dbReference type="InterPro" id="IPR046342">
    <property type="entry name" value="CBS_dom_sf"/>
</dbReference>
<gene>
    <name evidence="3" type="ORF">E7Z59_11155</name>
</gene>
<dbReference type="Pfam" id="PF00571">
    <property type="entry name" value="CBS"/>
    <property type="match status" value="2"/>
</dbReference>
<dbReference type="SUPFAM" id="SSF54631">
    <property type="entry name" value="CBS-domain pair"/>
    <property type="match status" value="1"/>
</dbReference>
<name>A0A4V3UXX5_9FLAO</name>
<dbReference type="PANTHER" id="PTHR36510:SF3">
    <property type="entry name" value="CONSERVED PROTEIN"/>
    <property type="match status" value="1"/>
</dbReference>
<dbReference type="InterPro" id="IPR000644">
    <property type="entry name" value="CBS_dom"/>
</dbReference>
<evidence type="ECO:0000313" key="4">
    <source>
        <dbReference type="Proteomes" id="UP000305939"/>
    </source>
</evidence>
<organism evidence="3 4">
    <name type="scientific">Robertkochia marina</name>
    <dbReference type="NCBI Taxonomy" id="1227945"/>
    <lineage>
        <taxon>Bacteria</taxon>
        <taxon>Pseudomonadati</taxon>
        <taxon>Bacteroidota</taxon>
        <taxon>Flavobacteriia</taxon>
        <taxon>Flavobacteriales</taxon>
        <taxon>Flavobacteriaceae</taxon>
        <taxon>Robertkochia</taxon>
    </lineage>
</organism>
<evidence type="ECO:0000259" key="2">
    <source>
        <dbReference type="PROSITE" id="PS51371"/>
    </source>
</evidence>
<dbReference type="PROSITE" id="PS51371">
    <property type="entry name" value="CBS"/>
    <property type="match status" value="2"/>
</dbReference>
<keyword evidence="1" id="KW-0129">CBS domain</keyword>
<evidence type="ECO:0000313" key="3">
    <source>
        <dbReference type="EMBL" id="THD66364.1"/>
    </source>
</evidence>
<sequence length="614" mass="70693">MGVKIVRKIDSIEERKRYNEHLLADIRALEQMCLQGLIEEDNIRIGAEQELCLVDRNWYPAPKAMELLQAANNERFTTEITRYNLEINLDPLLLGGDCFKTLFKQLRTDLHYLEELGREQDVKIVLTGILPTIEQQHLREEFMAPVERYYALNNLMRELRGREFDLHMKGIDEVTLKHDSVLFEGCNTSFQAHLQVGAKDFVNSYNWAQMIAGPVLSICTNSPLLLGKELWDETRIALFTQSIDTRASSFLLNEREARVSFGDSWALGNAADLFRQEVLRFRSLLTSDFELYSDDMLLEGQIPKLKALGLHNGTIYRWNRACYGVTDGKPHLRIENRYIPSGPTVLDQVANMAFWVGLMRGRPATYDDLHLKFDFKDVKNNFLLAARYGMSSRFYWGDKLVSADRLLKEVLLPIAWRGLLDSGVSADDANHYLKVIENRIDHQDASRWIRKSFRNLRTQMKKTDACRAITAAIYTYQRRGVPVSAWKILREDVDIKLESQKCVKQFMNRNVVTARIDDNAGFIDQLMEWRKIHHMPVIDNQGILKGILTSTDLDRHRESLKGVCVEEVMNPNVVTITPDQSVLEARELLSKMKIGSLPVVHENYLVGIITKNDV</sequence>
<dbReference type="Pfam" id="PF04107">
    <property type="entry name" value="GCS2"/>
    <property type="match status" value="1"/>
</dbReference>
<keyword evidence="4" id="KW-1185">Reference proteome</keyword>
<dbReference type="AlphaFoldDB" id="A0A4V3UXX5"/>
<dbReference type="InterPro" id="IPR014746">
    <property type="entry name" value="Gln_synth/guanido_kin_cat_dom"/>
</dbReference>
<reference evidence="3 4" key="1">
    <citation type="submission" date="2019-04" db="EMBL/GenBank/DDBJ databases">
        <title>Draft genome sequence of Robertkochia marina CC-AMO-30D.</title>
        <authorList>
            <person name="Hameed A."/>
            <person name="Lin S.-Y."/>
            <person name="Shahina M."/>
            <person name="Lai W.-A."/>
            <person name="Young C.-C."/>
        </authorList>
    </citation>
    <scope>NUCLEOTIDE SEQUENCE [LARGE SCALE GENOMIC DNA]</scope>
    <source>
        <strain evidence="3 4">CC-AMO-30D</strain>
    </source>
</reference>
<accession>A0A4V3UXX5</accession>
<comment type="caution">
    <text evidence="3">The sequence shown here is derived from an EMBL/GenBank/DDBJ whole genome shotgun (WGS) entry which is preliminary data.</text>
</comment>
<feature type="domain" description="CBS" evidence="2">
    <location>
        <begin position="507"/>
        <end position="567"/>
    </location>
</feature>
<protein>
    <submittedName>
        <fullName evidence="3">CBS domain-containing protein</fullName>
    </submittedName>
</protein>
<evidence type="ECO:0000256" key="1">
    <source>
        <dbReference type="PROSITE-ProRule" id="PRU00703"/>
    </source>
</evidence>
<dbReference type="InterPro" id="IPR006336">
    <property type="entry name" value="GCS2"/>
</dbReference>
<dbReference type="Gene3D" id="3.30.590.20">
    <property type="match status" value="1"/>
</dbReference>
<dbReference type="InterPro" id="IPR050141">
    <property type="entry name" value="GCL_type2/YbdK_subfam"/>
</dbReference>
<dbReference type="PANTHER" id="PTHR36510">
    <property type="entry name" value="GLUTAMATE--CYSTEINE LIGASE 2-RELATED"/>
    <property type="match status" value="1"/>
</dbReference>
<feature type="domain" description="CBS" evidence="2">
    <location>
        <begin position="569"/>
        <end position="614"/>
    </location>
</feature>
<dbReference type="OrthoDB" id="240589at2"/>